<dbReference type="PANTHER" id="PTHR11895">
    <property type="entry name" value="TRANSAMIDASE"/>
    <property type="match status" value="1"/>
</dbReference>
<evidence type="ECO:0000313" key="3">
    <source>
        <dbReference type="Proteomes" id="UP001246576"/>
    </source>
</evidence>
<dbReference type="GO" id="GO:0016787">
    <property type="term" value="F:hydrolase activity"/>
    <property type="evidence" value="ECO:0007669"/>
    <property type="project" value="UniProtKB-KW"/>
</dbReference>
<gene>
    <name evidence="2" type="primary">iaaH</name>
    <name evidence="2" type="ORF">RI048_23890</name>
</gene>
<organism evidence="2 3">
    <name type="scientific">Herbaspirillum huttiense subsp. lycopersici</name>
    <dbReference type="NCBI Taxonomy" id="3074428"/>
    <lineage>
        <taxon>Bacteria</taxon>
        <taxon>Pseudomonadati</taxon>
        <taxon>Pseudomonadota</taxon>
        <taxon>Betaproteobacteria</taxon>
        <taxon>Burkholderiales</taxon>
        <taxon>Oxalobacteraceae</taxon>
        <taxon>Herbaspirillum</taxon>
    </lineage>
</organism>
<evidence type="ECO:0000313" key="2">
    <source>
        <dbReference type="EMBL" id="MDR9851287.1"/>
    </source>
</evidence>
<dbReference type="InterPro" id="IPR020556">
    <property type="entry name" value="Amidase_CS"/>
</dbReference>
<dbReference type="SUPFAM" id="SSF75304">
    <property type="entry name" value="Amidase signature (AS) enzymes"/>
    <property type="match status" value="1"/>
</dbReference>
<dbReference type="NCBIfam" id="NF005688">
    <property type="entry name" value="PRK07488.1"/>
    <property type="match status" value="1"/>
</dbReference>
<dbReference type="Proteomes" id="UP001246576">
    <property type="component" value="Unassembled WGS sequence"/>
</dbReference>
<comment type="caution">
    <text evidence="2">The sequence shown here is derived from an EMBL/GenBank/DDBJ whole genome shotgun (WGS) entry which is preliminary data.</text>
</comment>
<proteinExistence type="predicted"/>
<dbReference type="InterPro" id="IPR023631">
    <property type="entry name" value="Amidase_dom"/>
</dbReference>
<reference evidence="2" key="1">
    <citation type="submission" date="2023-09" db="EMBL/GenBank/DDBJ databases">
        <title>Description of first Herbaspirillum huttiense subsp. nephrolepsisexaltata and Herbaspirillum huttiense subsp. lycopersicon.</title>
        <authorList>
            <person name="Poudel M."/>
            <person name="Sharma A."/>
            <person name="Goss E."/>
            <person name="Tapia J.H."/>
            <person name="Harmon C.M."/>
            <person name="Jones J.B."/>
        </authorList>
    </citation>
    <scope>NUCLEOTIDE SEQUENCE</scope>
    <source>
        <strain evidence="2">SE1</strain>
    </source>
</reference>
<dbReference type="RefSeq" id="WP_209568845.1">
    <property type="nucleotide sequence ID" value="NZ_JAVLSJ010000016.1"/>
</dbReference>
<dbReference type="PROSITE" id="PS00571">
    <property type="entry name" value="AMIDASES"/>
    <property type="match status" value="1"/>
</dbReference>
<sequence length="468" mass="48920">MDLLELTLIEARKGLADRRFSCTEYVNALIAETEAQAHLNCYLHRDSELLRAQARAFDKGAVHGALAGMPIAIKDNIDVAGIATTGGTAALRQHVAQHHAPVAAHLFAAGALYAGKANLHELAFGITSNNGVFGPCRNPYDRDLIAGGSSGGSAALLAARLAPAAVGTDTGGSVRIPAALCGVVGLRPSSGRYSQQGIVPISHTRDTAGPMARSVADVALLDQIMAGSPELQPLTAISPGKLRLGVLRNPSWVGLEQEVEAAAEGALARLAKAGVELVDVELPTLQTLNGAAGFAIVLYEFLVDLPAYLHASDAKQALLDILKQVGSPDVAGIIHAAMDQPVPEQAYRQALRERAMIQALYDDCFRSNRLDALIFPTTALTARPIGEDANVDLNGERIPTFGAFARNVDGASIAGLPGISIPLGLSEHGLPVGLELDGPAGWDRRLLEVAACVEAILGTVPPPPRQPR</sequence>
<keyword evidence="2" id="KW-0378">Hydrolase</keyword>
<keyword evidence="3" id="KW-1185">Reference proteome</keyword>
<accession>A0ABU2EU85</accession>
<protein>
    <submittedName>
        <fullName evidence="2">Indoleacetamide hydrolase</fullName>
    </submittedName>
</protein>
<dbReference type="Pfam" id="PF01425">
    <property type="entry name" value="Amidase"/>
    <property type="match status" value="1"/>
</dbReference>
<dbReference type="InterPro" id="IPR000120">
    <property type="entry name" value="Amidase"/>
</dbReference>
<evidence type="ECO:0000259" key="1">
    <source>
        <dbReference type="Pfam" id="PF01425"/>
    </source>
</evidence>
<name>A0ABU2EU85_9BURK</name>
<dbReference type="Gene3D" id="3.90.1300.10">
    <property type="entry name" value="Amidase signature (AS) domain"/>
    <property type="match status" value="1"/>
</dbReference>
<feature type="domain" description="Amidase" evidence="1">
    <location>
        <begin position="25"/>
        <end position="447"/>
    </location>
</feature>
<dbReference type="InterPro" id="IPR036928">
    <property type="entry name" value="AS_sf"/>
</dbReference>
<dbReference type="PANTHER" id="PTHR11895:SF151">
    <property type="entry name" value="GLUTAMYL-TRNA(GLN) AMIDOTRANSFERASE SUBUNIT A"/>
    <property type="match status" value="1"/>
</dbReference>
<dbReference type="EMBL" id="JAVLSJ010000016">
    <property type="protein sequence ID" value="MDR9851287.1"/>
    <property type="molecule type" value="Genomic_DNA"/>
</dbReference>